<sequence length="101" mass="11395">MLVLLISKAVGVVFNEGLYEEHARLRGIPLLESKPKNSSLDYMNDLLRLFQPFGVITKLVMLRAKNQALLQMQDVPSTINAMQFNTNVPGEECLCSMFFGF</sequence>
<keyword evidence="2" id="KW-1185">Reference proteome</keyword>
<evidence type="ECO:0000313" key="2">
    <source>
        <dbReference type="Proteomes" id="UP001396334"/>
    </source>
</evidence>
<dbReference type="EMBL" id="JBBPBN010000086">
    <property type="protein sequence ID" value="KAK8982136.1"/>
    <property type="molecule type" value="Genomic_DNA"/>
</dbReference>
<gene>
    <name evidence="1" type="ORF">V6N11_037313</name>
</gene>
<dbReference type="InterPro" id="IPR012677">
    <property type="entry name" value="Nucleotide-bd_a/b_plait_sf"/>
</dbReference>
<dbReference type="InterPro" id="IPR035979">
    <property type="entry name" value="RBD_domain_sf"/>
</dbReference>
<organism evidence="1 2">
    <name type="scientific">Hibiscus sabdariffa</name>
    <name type="common">roselle</name>
    <dbReference type="NCBI Taxonomy" id="183260"/>
    <lineage>
        <taxon>Eukaryota</taxon>
        <taxon>Viridiplantae</taxon>
        <taxon>Streptophyta</taxon>
        <taxon>Embryophyta</taxon>
        <taxon>Tracheophyta</taxon>
        <taxon>Spermatophyta</taxon>
        <taxon>Magnoliopsida</taxon>
        <taxon>eudicotyledons</taxon>
        <taxon>Gunneridae</taxon>
        <taxon>Pentapetalae</taxon>
        <taxon>rosids</taxon>
        <taxon>malvids</taxon>
        <taxon>Malvales</taxon>
        <taxon>Malvaceae</taxon>
        <taxon>Malvoideae</taxon>
        <taxon>Hibiscus</taxon>
    </lineage>
</organism>
<reference evidence="1 2" key="1">
    <citation type="journal article" date="2024" name="G3 (Bethesda)">
        <title>Genome assembly of Hibiscus sabdariffa L. provides insights into metabolisms of medicinal natural products.</title>
        <authorList>
            <person name="Kim T."/>
        </authorList>
    </citation>
    <scope>NUCLEOTIDE SEQUENCE [LARGE SCALE GENOMIC DNA]</scope>
    <source>
        <strain evidence="1">TK-2024</strain>
        <tissue evidence="1">Old leaves</tissue>
    </source>
</reference>
<dbReference type="Gene3D" id="3.30.70.330">
    <property type="match status" value="1"/>
</dbReference>
<protein>
    <submittedName>
        <fullName evidence="1">Uncharacterized protein</fullName>
    </submittedName>
</protein>
<dbReference type="SUPFAM" id="SSF54928">
    <property type="entry name" value="RNA-binding domain, RBD"/>
    <property type="match status" value="1"/>
</dbReference>
<comment type="caution">
    <text evidence="1">The sequence shown here is derived from an EMBL/GenBank/DDBJ whole genome shotgun (WGS) entry which is preliminary data.</text>
</comment>
<dbReference type="Proteomes" id="UP001396334">
    <property type="component" value="Unassembled WGS sequence"/>
</dbReference>
<proteinExistence type="predicted"/>
<name>A0ABR2P150_9ROSI</name>
<evidence type="ECO:0000313" key="1">
    <source>
        <dbReference type="EMBL" id="KAK8982136.1"/>
    </source>
</evidence>
<accession>A0ABR2P150</accession>